<feature type="compositionally biased region" description="Polar residues" evidence="3">
    <location>
        <begin position="536"/>
        <end position="553"/>
    </location>
</feature>
<feature type="coiled-coil region" evidence="2">
    <location>
        <begin position="657"/>
        <end position="699"/>
    </location>
</feature>
<evidence type="ECO:0000313" key="6">
    <source>
        <dbReference type="Proteomes" id="UP000822688"/>
    </source>
</evidence>
<dbReference type="PANTHER" id="PTHR31471">
    <property type="entry name" value="OS02G0116800 PROTEIN"/>
    <property type="match status" value="1"/>
</dbReference>
<dbReference type="EMBL" id="CM026428">
    <property type="protein sequence ID" value="KAG0566045.1"/>
    <property type="molecule type" value="Genomic_DNA"/>
</dbReference>
<evidence type="ECO:0000256" key="3">
    <source>
        <dbReference type="SAM" id="MobiDB-lite"/>
    </source>
</evidence>
<evidence type="ECO:0000256" key="1">
    <source>
        <dbReference type="ARBA" id="ARBA00005711"/>
    </source>
</evidence>
<keyword evidence="6" id="KW-1185">Reference proteome</keyword>
<dbReference type="Pfam" id="PF03763">
    <property type="entry name" value="Remorin_C"/>
    <property type="match status" value="1"/>
</dbReference>
<name>A0A8T0H5J3_CERPU</name>
<feature type="compositionally biased region" description="Basic and acidic residues" evidence="3">
    <location>
        <begin position="296"/>
        <end position="312"/>
    </location>
</feature>
<protein>
    <recommendedName>
        <fullName evidence="4">Remorin C-terminal domain-containing protein</fullName>
    </recommendedName>
</protein>
<organism evidence="5 6">
    <name type="scientific">Ceratodon purpureus</name>
    <name type="common">Fire moss</name>
    <name type="synonym">Dicranum purpureum</name>
    <dbReference type="NCBI Taxonomy" id="3225"/>
    <lineage>
        <taxon>Eukaryota</taxon>
        <taxon>Viridiplantae</taxon>
        <taxon>Streptophyta</taxon>
        <taxon>Embryophyta</taxon>
        <taxon>Bryophyta</taxon>
        <taxon>Bryophytina</taxon>
        <taxon>Bryopsida</taxon>
        <taxon>Dicranidae</taxon>
        <taxon>Pseudoditrichales</taxon>
        <taxon>Ditrichaceae</taxon>
        <taxon>Ceratodon</taxon>
    </lineage>
</organism>
<feature type="compositionally biased region" description="Acidic residues" evidence="3">
    <location>
        <begin position="413"/>
        <end position="422"/>
    </location>
</feature>
<reference evidence="5" key="1">
    <citation type="submission" date="2020-06" db="EMBL/GenBank/DDBJ databases">
        <title>WGS assembly of Ceratodon purpureus strain R40.</title>
        <authorList>
            <person name="Carey S.B."/>
            <person name="Jenkins J."/>
            <person name="Shu S."/>
            <person name="Lovell J.T."/>
            <person name="Sreedasyam A."/>
            <person name="Maumus F."/>
            <person name="Tiley G.P."/>
            <person name="Fernandez-Pozo N."/>
            <person name="Barry K."/>
            <person name="Chen C."/>
            <person name="Wang M."/>
            <person name="Lipzen A."/>
            <person name="Daum C."/>
            <person name="Saski C.A."/>
            <person name="Payton A.C."/>
            <person name="Mcbreen J.C."/>
            <person name="Conrad R.E."/>
            <person name="Kollar L.M."/>
            <person name="Olsson S."/>
            <person name="Huttunen S."/>
            <person name="Landis J.B."/>
            <person name="Wickett N.J."/>
            <person name="Johnson M.G."/>
            <person name="Rensing S.A."/>
            <person name="Grimwood J."/>
            <person name="Schmutz J."/>
            <person name="Mcdaniel S.F."/>
        </authorList>
    </citation>
    <scope>NUCLEOTIDE SEQUENCE</scope>
    <source>
        <strain evidence="5">R40</strain>
    </source>
</reference>
<feature type="region of interest" description="Disordered" evidence="3">
    <location>
        <begin position="280"/>
        <end position="385"/>
    </location>
</feature>
<dbReference type="InterPro" id="IPR005516">
    <property type="entry name" value="Remorin_C"/>
</dbReference>
<dbReference type="AlphaFoldDB" id="A0A8T0H5J3"/>
<feature type="compositionally biased region" description="Basic and acidic residues" evidence="3">
    <location>
        <begin position="455"/>
        <end position="500"/>
    </location>
</feature>
<feature type="region of interest" description="Disordered" evidence="3">
    <location>
        <begin position="49"/>
        <end position="94"/>
    </location>
</feature>
<accession>A0A8T0H5J3</accession>
<comment type="similarity">
    <text evidence="1">Belongs to the remorin family.</text>
</comment>
<proteinExistence type="inferred from homology"/>
<gene>
    <name evidence="5" type="ORF">KC19_7G034000</name>
</gene>
<keyword evidence="2" id="KW-0175">Coiled coil</keyword>
<feature type="region of interest" description="Disordered" evidence="3">
    <location>
        <begin position="408"/>
        <end position="569"/>
    </location>
</feature>
<feature type="domain" description="Remorin C-terminal" evidence="4">
    <location>
        <begin position="624"/>
        <end position="719"/>
    </location>
</feature>
<evidence type="ECO:0000313" key="5">
    <source>
        <dbReference type="EMBL" id="KAG0566045.1"/>
    </source>
</evidence>
<comment type="caution">
    <text evidence="5">The sequence shown here is derived from an EMBL/GenBank/DDBJ whole genome shotgun (WGS) entry which is preliminary data.</text>
</comment>
<sequence>MAALPLLPDGALGAPRYDCRRPSLAPRIKLEDNVSPKSVIADIRFISPASSSSSSMDHRPLSDANHVKLQQPRHDRGYSISDGESSDQDTMLESSRELNKVCAISRSLESLPETHSLALKATRTNISRGEGKLYQSAALLPTIEDKHQIQQSKSTSQQLLTLSGHTSAQAGSISFSSADIQTGLSGSGQLNLQNEFSSQDASALNRFDEENKLSCSVRSPVDYPGTPIRLFPGWQAQLRSPGGSHISFGSPGVEKGTGSYSPASLAEHLSRGISFQHRFLSGPLQGGKSPRPPPSKWDDAEKWIVSPGHHETSPQPQLHRPTAQALPSGRRHSISGNCHRPNFGLGSPEFITSNAEETPLFPTSEHTNGRGESLTRNVSQKKRSKTLSFGDLSKRVFDISCSNTCETTKVDDPVAEVEESSESIDQSNSHETQRNDVKELGKENEVPSNVLPSTKSRERGSSESLENDKSKPRETARRLDDSMDVETLKHALTESMKETDSQQQQSAHAAGPPPPSEHSWKFGRRTSSTESHRNSRPTTPVLTASPTRHNTPARSGRRPTSFGSLTTAGEPELQTCQFAKFELSNLGDDARNIAWITREEEDMECSASLRDNDSGVLDRAVYDEKTAAQWEEAEQTEDSKRCDKEEARIKAWEELQTSKAEAEMQKLELKIEKMRLRALEKMSNRIALARKKAKEMRASADVARANQTTKTTQQAKPIHEPILSHVSAIPKSAFKCCFKA</sequence>
<dbReference type="PANTHER" id="PTHR31471:SF52">
    <property type="entry name" value="F12A21.28"/>
    <property type="match status" value="1"/>
</dbReference>
<evidence type="ECO:0000259" key="4">
    <source>
        <dbReference type="Pfam" id="PF03763"/>
    </source>
</evidence>
<evidence type="ECO:0000256" key="2">
    <source>
        <dbReference type="SAM" id="Coils"/>
    </source>
</evidence>
<dbReference type="Proteomes" id="UP000822688">
    <property type="component" value="Chromosome 7"/>
</dbReference>
<feature type="compositionally biased region" description="Basic and acidic residues" evidence="3">
    <location>
        <begin position="431"/>
        <end position="445"/>
    </location>
</feature>